<evidence type="ECO:0000313" key="2">
    <source>
        <dbReference type="Proteomes" id="UP001157502"/>
    </source>
</evidence>
<protein>
    <submittedName>
        <fullName evidence="1">Uncharacterized protein</fullName>
    </submittedName>
</protein>
<evidence type="ECO:0000313" key="1">
    <source>
        <dbReference type="EMBL" id="KAJ7997359.1"/>
    </source>
</evidence>
<sequence>MEEATNPEVNIRKPKFTWSKQQTLQLINLRMQHDAQFTGHRKASAHGFDMIIREMGLDDSLTTVQAAKKWENLKKKYKDLILRSTGSGTEGGEVTAANWPFLELMHKALGWRNSTTSLNINITAGDSDDEKPDVVTSTLAPDPSTTLCWSEGSTRLRLQKRKNTVLEYLKEYTERQEKRQREMDEREEERAQKKMDQMDRVIDIFGKLVEKL</sequence>
<keyword evidence="2" id="KW-1185">Reference proteome</keyword>
<comment type="caution">
    <text evidence="1">The sequence shown here is derived from an EMBL/GenBank/DDBJ whole genome shotgun (WGS) entry which is preliminary data.</text>
</comment>
<dbReference type="EMBL" id="CM055746">
    <property type="protein sequence ID" value="KAJ7997359.1"/>
    <property type="molecule type" value="Genomic_DNA"/>
</dbReference>
<organism evidence="1 2">
    <name type="scientific">Dallia pectoralis</name>
    <name type="common">Alaska blackfish</name>
    <dbReference type="NCBI Taxonomy" id="75939"/>
    <lineage>
        <taxon>Eukaryota</taxon>
        <taxon>Metazoa</taxon>
        <taxon>Chordata</taxon>
        <taxon>Craniata</taxon>
        <taxon>Vertebrata</taxon>
        <taxon>Euteleostomi</taxon>
        <taxon>Actinopterygii</taxon>
        <taxon>Neopterygii</taxon>
        <taxon>Teleostei</taxon>
        <taxon>Protacanthopterygii</taxon>
        <taxon>Esociformes</taxon>
        <taxon>Umbridae</taxon>
        <taxon>Dallia</taxon>
    </lineage>
</organism>
<dbReference type="Proteomes" id="UP001157502">
    <property type="component" value="Chromosome 19"/>
</dbReference>
<reference evidence="1" key="1">
    <citation type="submission" date="2021-05" db="EMBL/GenBank/DDBJ databases">
        <authorList>
            <person name="Pan Q."/>
            <person name="Jouanno E."/>
            <person name="Zahm M."/>
            <person name="Klopp C."/>
            <person name="Cabau C."/>
            <person name="Louis A."/>
            <person name="Berthelot C."/>
            <person name="Parey E."/>
            <person name="Roest Crollius H."/>
            <person name="Montfort J."/>
            <person name="Robinson-Rechavi M."/>
            <person name="Bouchez O."/>
            <person name="Lampietro C."/>
            <person name="Lopez Roques C."/>
            <person name="Donnadieu C."/>
            <person name="Postlethwait J."/>
            <person name="Bobe J."/>
            <person name="Dillon D."/>
            <person name="Chandos A."/>
            <person name="von Hippel F."/>
            <person name="Guiguen Y."/>
        </authorList>
    </citation>
    <scope>NUCLEOTIDE SEQUENCE</scope>
    <source>
        <strain evidence="1">YG-Jan2019</strain>
    </source>
</reference>
<gene>
    <name evidence="1" type="ORF">DPEC_G00228160</name>
</gene>
<accession>A0ACC2G0U8</accession>
<name>A0ACC2G0U8_DALPE</name>
<proteinExistence type="predicted"/>